<sequence length="242" mass="26308">MSLAFADEAPQGLWPFRSSRGIHPLHESREAQRRVKVSDSACLVRFCGIHLPVAGHSIGITLPVDANRGVPEPRSRRLACPARSVTAARPLICPIATIRENIIFWLPTLRPLGTVTAGAVMEPLSAGPRGSVSPGQGRRCTSTRTFDAFSSSLDADTEKKSLPTRRLAYRSADRGRVATRSSQQIARARTWYRQKSWSWKRAIEINGVSLRSIPAPTTGKALTLPPPPPTVSPWTTSTSASP</sequence>
<comment type="caution">
    <text evidence="2">The sequence shown here is derived from an EMBL/GenBank/DDBJ whole genome shotgun (WGS) entry which is preliminary data.</text>
</comment>
<gene>
    <name evidence="2" type="ORF">BT67DRAFT_7676</name>
</gene>
<reference evidence="2" key="2">
    <citation type="submission" date="2023-05" db="EMBL/GenBank/DDBJ databases">
        <authorList>
            <consortium name="Lawrence Berkeley National Laboratory"/>
            <person name="Steindorff A."/>
            <person name="Hensen N."/>
            <person name="Bonometti L."/>
            <person name="Westerberg I."/>
            <person name="Brannstrom I.O."/>
            <person name="Guillou S."/>
            <person name="Cros-Aarteil S."/>
            <person name="Calhoun S."/>
            <person name="Haridas S."/>
            <person name="Kuo A."/>
            <person name="Mondo S."/>
            <person name="Pangilinan J."/>
            <person name="Riley R."/>
            <person name="Labutti K."/>
            <person name="Andreopoulos B."/>
            <person name="Lipzen A."/>
            <person name="Chen C."/>
            <person name="Yanf M."/>
            <person name="Daum C."/>
            <person name="Ng V."/>
            <person name="Clum A."/>
            <person name="Ohm R."/>
            <person name="Martin F."/>
            <person name="Silar P."/>
            <person name="Natvig D."/>
            <person name="Lalanne C."/>
            <person name="Gautier V."/>
            <person name="Ament-Velasquez S.L."/>
            <person name="Kruys A."/>
            <person name="Hutchinson M.I."/>
            <person name="Powell A.J."/>
            <person name="Barry K."/>
            <person name="Miller A.N."/>
            <person name="Grigoriev I.V."/>
            <person name="Debuchy R."/>
            <person name="Gladieux P."/>
            <person name="Thoren M.H."/>
            <person name="Johannesson H."/>
        </authorList>
    </citation>
    <scope>NUCLEOTIDE SEQUENCE</scope>
    <source>
        <strain evidence="2">CBS 123565</strain>
    </source>
</reference>
<proteinExistence type="predicted"/>
<evidence type="ECO:0000256" key="1">
    <source>
        <dbReference type="SAM" id="MobiDB-lite"/>
    </source>
</evidence>
<dbReference type="EMBL" id="MU853401">
    <property type="protein sequence ID" value="KAK4138373.1"/>
    <property type="molecule type" value="Genomic_DNA"/>
</dbReference>
<keyword evidence="3" id="KW-1185">Reference proteome</keyword>
<protein>
    <submittedName>
        <fullName evidence="2">Uncharacterized protein</fullName>
    </submittedName>
</protein>
<feature type="region of interest" description="Disordered" evidence="1">
    <location>
        <begin position="217"/>
        <end position="242"/>
    </location>
</feature>
<name>A0AAN6USR8_9PEZI</name>
<evidence type="ECO:0000313" key="2">
    <source>
        <dbReference type="EMBL" id="KAK4138373.1"/>
    </source>
</evidence>
<organism evidence="2 3">
    <name type="scientific">Trichocladium antarcticum</name>
    <dbReference type="NCBI Taxonomy" id="1450529"/>
    <lineage>
        <taxon>Eukaryota</taxon>
        <taxon>Fungi</taxon>
        <taxon>Dikarya</taxon>
        <taxon>Ascomycota</taxon>
        <taxon>Pezizomycotina</taxon>
        <taxon>Sordariomycetes</taxon>
        <taxon>Sordariomycetidae</taxon>
        <taxon>Sordariales</taxon>
        <taxon>Chaetomiaceae</taxon>
        <taxon>Trichocladium</taxon>
    </lineage>
</organism>
<accession>A0AAN6USR8</accession>
<feature type="compositionally biased region" description="Low complexity" evidence="1">
    <location>
        <begin position="232"/>
        <end position="242"/>
    </location>
</feature>
<reference evidence="2" key="1">
    <citation type="journal article" date="2023" name="Mol. Phylogenet. Evol.">
        <title>Genome-scale phylogeny and comparative genomics of the fungal order Sordariales.</title>
        <authorList>
            <person name="Hensen N."/>
            <person name="Bonometti L."/>
            <person name="Westerberg I."/>
            <person name="Brannstrom I.O."/>
            <person name="Guillou S."/>
            <person name="Cros-Aarteil S."/>
            <person name="Calhoun S."/>
            <person name="Haridas S."/>
            <person name="Kuo A."/>
            <person name="Mondo S."/>
            <person name="Pangilinan J."/>
            <person name="Riley R."/>
            <person name="LaButti K."/>
            <person name="Andreopoulos B."/>
            <person name="Lipzen A."/>
            <person name="Chen C."/>
            <person name="Yan M."/>
            <person name="Daum C."/>
            <person name="Ng V."/>
            <person name="Clum A."/>
            <person name="Steindorff A."/>
            <person name="Ohm R.A."/>
            <person name="Martin F."/>
            <person name="Silar P."/>
            <person name="Natvig D.O."/>
            <person name="Lalanne C."/>
            <person name="Gautier V."/>
            <person name="Ament-Velasquez S.L."/>
            <person name="Kruys A."/>
            <person name="Hutchinson M.I."/>
            <person name="Powell A.J."/>
            <person name="Barry K."/>
            <person name="Miller A.N."/>
            <person name="Grigoriev I.V."/>
            <person name="Debuchy R."/>
            <person name="Gladieux P."/>
            <person name="Hiltunen Thoren M."/>
            <person name="Johannesson H."/>
        </authorList>
    </citation>
    <scope>NUCLEOTIDE SEQUENCE</scope>
    <source>
        <strain evidence="2">CBS 123565</strain>
    </source>
</reference>
<evidence type="ECO:0000313" key="3">
    <source>
        <dbReference type="Proteomes" id="UP001304895"/>
    </source>
</evidence>
<dbReference type="AlphaFoldDB" id="A0AAN6USR8"/>
<dbReference type="Proteomes" id="UP001304895">
    <property type="component" value="Unassembled WGS sequence"/>
</dbReference>